<keyword evidence="1" id="KW-1185">Reference proteome</keyword>
<proteinExistence type="predicted"/>
<dbReference type="AlphaFoldDB" id="A0A8B8MBB8"/>
<protein>
    <submittedName>
        <fullName evidence="2">Uncharacterized protein LOC113871488</fullName>
    </submittedName>
</protein>
<gene>
    <name evidence="2" type="primary">LOC113871488</name>
</gene>
<evidence type="ECO:0000313" key="1">
    <source>
        <dbReference type="Proteomes" id="UP000694853"/>
    </source>
</evidence>
<reference evidence="1" key="1">
    <citation type="journal article" date="2019" name="Toxins">
        <title>Detection of Abrin-Like and Prepropulchellin-Like Toxin Genes and Transcripts Using Whole Genome Sequencing and Full-Length Transcript Sequencing of Abrus precatorius.</title>
        <authorList>
            <person name="Hovde B.T."/>
            <person name="Daligault H.E."/>
            <person name="Hanschen E.R."/>
            <person name="Kunde Y.A."/>
            <person name="Johnson M.B."/>
            <person name="Starkenburg S.R."/>
            <person name="Johnson S.L."/>
        </authorList>
    </citation>
    <scope>NUCLEOTIDE SEQUENCE [LARGE SCALE GENOMIC DNA]</scope>
</reference>
<name>A0A8B8MBB8_ABRPR</name>
<evidence type="ECO:0000313" key="2">
    <source>
        <dbReference type="RefSeq" id="XP_027364384.1"/>
    </source>
</evidence>
<dbReference type="RefSeq" id="XP_027364384.1">
    <property type="nucleotide sequence ID" value="XM_027508583.1"/>
</dbReference>
<dbReference type="OrthoDB" id="1422271at2759"/>
<dbReference type="KEGG" id="aprc:113871488"/>
<dbReference type="Proteomes" id="UP000694853">
    <property type="component" value="Unplaced"/>
</dbReference>
<dbReference type="GeneID" id="113871488"/>
<sequence length="132" mass="15423">MILGKMKYFLGVEVLQNSDEIYVCQRKYAHEVLERFGMDRSNIVKNPIVPCCKLSKDENGAKVDASMFKQVVDNLMYLTTNKPDLMYGVSLINRFMFCPKDQHWLVAKRLLKYTKETTNLEILYKKWAVSNS</sequence>
<dbReference type="PANTHER" id="PTHR11439:SF517">
    <property type="entry name" value="CYSTEINE-RICH RLK (RECEPTOR-LIKE PROTEIN KINASE) 8"/>
    <property type="match status" value="1"/>
</dbReference>
<accession>A0A8B8MBB8</accession>
<organism evidence="1 2">
    <name type="scientific">Abrus precatorius</name>
    <name type="common">Indian licorice</name>
    <name type="synonym">Glycine abrus</name>
    <dbReference type="NCBI Taxonomy" id="3816"/>
    <lineage>
        <taxon>Eukaryota</taxon>
        <taxon>Viridiplantae</taxon>
        <taxon>Streptophyta</taxon>
        <taxon>Embryophyta</taxon>
        <taxon>Tracheophyta</taxon>
        <taxon>Spermatophyta</taxon>
        <taxon>Magnoliopsida</taxon>
        <taxon>eudicotyledons</taxon>
        <taxon>Gunneridae</taxon>
        <taxon>Pentapetalae</taxon>
        <taxon>rosids</taxon>
        <taxon>fabids</taxon>
        <taxon>Fabales</taxon>
        <taxon>Fabaceae</taxon>
        <taxon>Papilionoideae</taxon>
        <taxon>50 kb inversion clade</taxon>
        <taxon>NPAAA clade</taxon>
        <taxon>indigoferoid/millettioid clade</taxon>
        <taxon>Abreae</taxon>
        <taxon>Abrus</taxon>
    </lineage>
</organism>
<reference evidence="2" key="2">
    <citation type="submission" date="2025-08" db="UniProtKB">
        <authorList>
            <consortium name="RefSeq"/>
        </authorList>
    </citation>
    <scope>IDENTIFICATION</scope>
    <source>
        <tissue evidence="2">Young leaves</tissue>
    </source>
</reference>
<dbReference type="PANTHER" id="PTHR11439">
    <property type="entry name" value="GAG-POL-RELATED RETROTRANSPOSON"/>
    <property type="match status" value="1"/>
</dbReference>